<keyword evidence="5" id="KW-0998">Cell outer membrane</keyword>
<dbReference type="Pfam" id="PF07980">
    <property type="entry name" value="SusD_RagB"/>
    <property type="match status" value="1"/>
</dbReference>
<feature type="chain" id="PRO_5047418821" evidence="6">
    <location>
        <begin position="26"/>
        <end position="495"/>
    </location>
</feature>
<dbReference type="InterPro" id="IPR012944">
    <property type="entry name" value="SusD_RagB_dom"/>
</dbReference>
<feature type="domain" description="RagB/SusD" evidence="7">
    <location>
        <begin position="375"/>
        <end position="494"/>
    </location>
</feature>
<protein>
    <submittedName>
        <fullName evidence="9">RagB/SusD family nutrient uptake outer membrane protein</fullName>
    </submittedName>
</protein>
<gene>
    <name evidence="9" type="ORF">ABR189_01525</name>
</gene>
<dbReference type="Gene3D" id="1.25.40.390">
    <property type="match status" value="1"/>
</dbReference>
<dbReference type="PROSITE" id="PS51257">
    <property type="entry name" value="PROKAR_LIPOPROTEIN"/>
    <property type="match status" value="1"/>
</dbReference>
<comment type="similarity">
    <text evidence="2">Belongs to the SusD family.</text>
</comment>
<comment type="caution">
    <text evidence="9">The sequence shown here is derived from an EMBL/GenBank/DDBJ whole genome shotgun (WGS) entry which is preliminary data.</text>
</comment>
<keyword evidence="10" id="KW-1185">Reference proteome</keyword>
<feature type="signal peptide" evidence="6">
    <location>
        <begin position="1"/>
        <end position="25"/>
    </location>
</feature>
<evidence type="ECO:0000259" key="8">
    <source>
        <dbReference type="Pfam" id="PF14322"/>
    </source>
</evidence>
<evidence type="ECO:0000256" key="2">
    <source>
        <dbReference type="ARBA" id="ARBA00006275"/>
    </source>
</evidence>
<dbReference type="RefSeq" id="WP_354658670.1">
    <property type="nucleotide sequence ID" value="NZ_JBEXAC010000001.1"/>
</dbReference>
<organism evidence="9 10">
    <name type="scientific">Chitinophaga defluvii</name>
    <dbReference type="NCBI Taxonomy" id="3163343"/>
    <lineage>
        <taxon>Bacteria</taxon>
        <taxon>Pseudomonadati</taxon>
        <taxon>Bacteroidota</taxon>
        <taxon>Chitinophagia</taxon>
        <taxon>Chitinophagales</taxon>
        <taxon>Chitinophagaceae</taxon>
        <taxon>Chitinophaga</taxon>
    </lineage>
</organism>
<evidence type="ECO:0000256" key="4">
    <source>
        <dbReference type="ARBA" id="ARBA00023136"/>
    </source>
</evidence>
<proteinExistence type="inferred from homology"/>
<evidence type="ECO:0000256" key="5">
    <source>
        <dbReference type="ARBA" id="ARBA00023237"/>
    </source>
</evidence>
<evidence type="ECO:0000256" key="6">
    <source>
        <dbReference type="SAM" id="SignalP"/>
    </source>
</evidence>
<comment type="subcellular location">
    <subcellularLocation>
        <location evidence="1">Cell outer membrane</location>
    </subcellularLocation>
</comment>
<dbReference type="SUPFAM" id="SSF48452">
    <property type="entry name" value="TPR-like"/>
    <property type="match status" value="1"/>
</dbReference>
<sequence>MKLSYKCFVSLPLGLLMLFSACTNSLEVDPTSVITNNSFWKTENDAVGGLNGMYVKLRNVAQLTLFQLGEGRGETMDWGGIVGTAGYDRFYMNTLDATTAGPSWSDYYAIVNAANLLLKYVPGITFKSEDTKNNILAQAYTMRAYAYFVMTRTWGDLVIRITPTEGYSAETTQKERSPKAEVFKLIREDLDKALALYPNNNFSTGRFYWSKAAAYTLKADVCLWTGKVLNGGKADFTLALEALEEAQKADVTLLSSYPAIFDYANKGNKEILMAVRFQLLESPNNGYQDMYIPASVIPGTADPAAVSTIGTAGGNIIWTPSAVVRGQFTDDDKRKAASFLEIYTKDQGGTTAYFGSIVLKCRGTVDKGVRAFVDDVVLYRYADVLLMKAEAKNALDMDPAAEINAVRQRAYGEEYSNHVFVSGSKIQNDEAILKERLFELAFEGKRWWDLVRFGKAFDLVPSLKDRKGKDYLLLFPISSTTLSLEPKVKQNEGYQ</sequence>
<evidence type="ECO:0000256" key="1">
    <source>
        <dbReference type="ARBA" id="ARBA00004442"/>
    </source>
</evidence>
<dbReference type="Pfam" id="PF14322">
    <property type="entry name" value="SusD-like_3"/>
    <property type="match status" value="1"/>
</dbReference>
<accession>A0ABV2SZ25</accession>
<dbReference type="Proteomes" id="UP001549749">
    <property type="component" value="Unassembled WGS sequence"/>
</dbReference>
<evidence type="ECO:0000313" key="10">
    <source>
        <dbReference type="Proteomes" id="UP001549749"/>
    </source>
</evidence>
<dbReference type="InterPro" id="IPR011990">
    <property type="entry name" value="TPR-like_helical_dom_sf"/>
</dbReference>
<evidence type="ECO:0000256" key="3">
    <source>
        <dbReference type="ARBA" id="ARBA00022729"/>
    </source>
</evidence>
<keyword evidence="4" id="KW-0472">Membrane</keyword>
<dbReference type="EMBL" id="JBEXAC010000001">
    <property type="protein sequence ID" value="MET6996023.1"/>
    <property type="molecule type" value="Genomic_DNA"/>
</dbReference>
<dbReference type="InterPro" id="IPR033985">
    <property type="entry name" value="SusD-like_N"/>
</dbReference>
<evidence type="ECO:0000313" key="9">
    <source>
        <dbReference type="EMBL" id="MET6996023.1"/>
    </source>
</evidence>
<dbReference type="CDD" id="cd08977">
    <property type="entry name" value="SusD"/>
    <property type="match status" value="1"/>
</dbReference>
<reference evidence="9 10" key="1">
    <citation type="submission" date="2024-06" db="EMBL/GenBank/DDBJ databases">
        <title>Chitinophaga defluvii sp. nov., isolated from municipal sewage.</title>
        <authorList>
            <person name="Zhang L."/>
        </authorList>
    </citation>
    <scope>NUCLEOTIDE SEQUENCE [LARGE SCALE GENOMIC DNA]</scope>
    <source>
        <strain evidence="9 10">H8</strain>
    </source>
</reference>
<evidence type="ECO:0000259" key="7">
    <source>
        <dbReference type="Pfam" id="PF07980"/>
    </source>
</evidence>
<feature type="domain" description="SusD-like N-terminal" evidence="8">
    <location>
        <begin position="95"/>
        <end position="221"/>
    </location>
</feature>
<name>A0ABV2SZ25_9BACT</name>
<keyword evidence="3 6" id="KW-0732">Signal</keyword>